<dbReference type="RefSeq" id="WP_078831066.1">
    <property type="nucleotide sequence ID" value="NZ_FUWH01000004.1"/>
</dbReference>
<dbReference type="OrthoDB" id="1293009at2"/>
<dbReference type="STRING" id="413434.SAMN04488132_10480"/>
<dbReference type="EMBL" id="FUWH01000004">
    <property type="protein sequence ID" value="SJZ73922.1"/>
    <property type="molecule type" value="Genomic_DNA"/>
</dbReference>
<reference evidence="2 3" key="1">
    <citation type="submission" date="2017-02" db="EMBL/GenBank/DDBJ databases">
        <authorList>
            <person name="Peterson S.W."/>
        </authorList>
    </citation>
    <scope>NUCLEOTIDE SEQUENCE [LARGE SCALE GENOMIC DNA]</scope>
    <source>
        <strain evidence="2 3">DSM 22335</strain>
    </source>
</reference>
<evidence type="ECO:0000313" key="3">
    <source>
        <dbReference type="Proteomes" id="UP000190888"/>
    </source>
</evidence>
<sequence length="548" mass="61861">MIKPRRLSLLVIAAVTGYTATAQVISNDRLKELFRNRQLLGSYQQKSSLSVNANQVSLKELDSALGKNESLFVNNAVIKAGFTPVTLVQQANSKLPYDWNLGSMIPARGYQVMVSAGVYAKIGKHITMQVAPELVSAANKDFEGFSSQLNEKAWADRYIFWNRSDIPEQFGSGAYHKVLPGQSFIRYNAGAISAGISTENLWWGPGYRNSLIMSTNAPGFLHATINTTRPINTGIGSFEGQIIGGKLSSSGILPPRIYSVYNGNFVYEPKHEEDRYIAGMVLTWNPKWTPGLYLGVAKASYLYMSDISNPLDVLPFQGFFGRTRTAAEKNGRKASIGSLFVRYVMPAENAELYMEYGRKDISLMPWNVLQSDPYRRAYVAGFRKLFATRNNAHIQFAAELTQMQAPTAELIRSPDSWYTHTYVRQGYTHMGRSLGAGIGPGSNSQTFEVSWIKGLKRLGMQFERVRYNSDYYYYAFEYLSDFRRHWIDLSTTFKADWDYKSFLFSAQLGIIRSYNYKWLVIQVDPNEYLAPGNEILNVSGRLAVSYRF</sequence>
<dbReference type="AlphaFoldDB" id="A0A1T4N3Y0"/>
<organism evidence="2 3">
    <name type="scientific">Sediminibacterium ginsengisoli</name>
    <dbReference type="NCBI Taxonomy" id="413434"/>
    <lineage>
        <taxon>Bacteria</taxon>
        <taxon>Pseudomonadati</taxon>
        <taxon>Bacteroidota</taxon>
        <taxon>Chitinophagia</taxon>
        <taxon>Chitinophagales</taxon>
        <taxon>Chitinophagaceae</taxon>
        <taxon>Sediminibacterium</taxon>
    </lineage>
</organism>
<proteinExistence type="predicted"/>
<dbReference type="Proteomes" id="UP000190888">
    <property type="component" value="Unassembled WGS sequence"/>
</dbReference>
<dbReference type="Gene3D" id="2.40.160.130">
    <property type="entry name" value="Capsule assembly protein Wzi"/>
    <property type="match status" value="1"/>
</dbReference>
<accession>A0A1T4N3Y0</accession>
<keyword evidence="3" id="KW-1185">Reference proteome</keyword>
<dbReference type="Pfam" id="PF14052">
    <property type="entry name" value="Caps_assemb_Wzi"/>
    <property type="match status" value="1"/>
</dbReference>
<dbReference type="InterPro" id="IPR026950">
    <property type="entry name" value="Caps_assemb_Wzi"/>
</dbReference>
<gene>
    <name evidence="2" type="ORF">SAMN04488132_10480</name>
</gene>
<name>A0A1T4N3Y0_9BACT</name>
<feature type="signal peptide" evidence="1">
    <location>
        <begin position="1"/>
        <end position="22"/>
    </location>
</feature>
<dbReference type="InterPro" id="IPR038636">
    <property type="entry name" value="Wzi_sf"/>
</dbReference>
<evidence type="ECO:0000313" key="2">
    <source>
        <dbReference type="EMBL" id="SJZ73922.1"/>
    </source>
</evidence>
<feature type="chain" id="PRO_5012346013" evidence="1">
    <location>
        <begin position="23"/>
        <end position="548"/>
    </location>
</feature>
<keyword evidence="1" id="KW-0732">Signal</keyword>
<evidence type="ECO:0000256" key="1">
    <source>
        <dbReference type="SAM" id="SignalP"/>
    </source>
</evidence>
<protein>
    <submittedName>
        <fullName evidence="2">Capsule assembly protein Wzi</fullName>
    </submittedName>
</protein>